<dbReference type="InterPro" id="IPR018356">
    <property type="entry name" value="Tscrpt_reg_HTH_DeoR_CS"/>
</dbReference>
<gene>
    <name evidence="5" type="ORF">A6K24_16505</name>
</gene>
<dbReference type="PROSITE" id="PS00894">
    <property type="entry name" value="HTH_DEOR_1"/>
    <property type="match status" value="1"/>
</dbReference>
<name>A0A179T4V0_9BACI</name>
<dbReference type="PROSITE" id="PS51000">
    <property type="entry name" value="HTH_DEOR_2"/>
    <property type="match status" value="1"/>
</dbReference>
<dbReference type="AlphaFoldDB" id="A0A179T4V0"/>
<dbReference type="EMBL" id="LWSG01000004">
    <property type="protein sequence ID" value="OAS88308.1"/>
    <property type="molecule type" value="Genomic_DNA"/>
</dbReference>
<reference evidence="6" key="1">
    <citation type="submission" date="2016-04" db="EMBL/GenBank/DDBJ databases">
        <authorList>
            <person name="Lyu Z."/>
            <person name="Lyu W."/>
        </authorList>
    </citation>
    <scope>NUCLEOTIDE SEQUENCE [LARGE SCALE GENOMIC DNA]</scope>
    <source>
        <strain evidence="6">C44</strain>
    </source>
</reference>
<evidence type="ECO:0000313" key="5">
    <source>
        <dbReference type="EMBL" id="OAS88308.1"/>
    </source>
</evidence>
<dbReference type="GO" id="GO:0003677">
    <property type="term" value="F:DNA binding"/>
    <property type="evidence" value="ECO:0007669"/>
    <property type="project" value="UniProtKB-KW"/>
</dbReference>
<keyword evidence="6" id="KW-1185">Reference proteome</keyword>
<proteinExistence type="predicted"/>
<evidence type="ECO:0000256" key="1">
    <source>
        <dbReference type="ARBA" id="ARBA00023015"/>
    </source>
</evidence>
<keyword evidence="3" id="KW-0804">Transcription</keyword>
<dbReference type="InterPro" id="IPR001034">
    <property type="entry name" value="DeoR_HTH"/>
</dbReference>
<dbReference type="InterPro" id="IPR036390">
    <property type="entry name" value="WH_DNA-bd_sf"/>
</dbReference>
<dbReference type="GO" id="GO:0003700">
    <property type="term" value="F:DNA-binding transcription factor activity"/>
    <property type="evidence" value="ECO:0007669"/>
    <property type="project" value="InterPro"/>
</dbReference>
<dbReference type="OrthoDB" id="9798651at2"/>
<dbReference type="Proteomes" id="UP000078534">
    <property type="component" value="Unassembled WGS sequence"/>
</dbReference>
<evidence type="ECO:0000256" key="3">
    <source>
        <dbReference type="ARBA" id="ARBA00023163"/>
    </source>
</evidence>
<keyword evidence="1" id="KW-0805">Transcription regulation</keyword>
<dbReference type="InterPro" id="IPR037171">
    <property type="entry name" value="NagB/RpiA_transferase-like"/>
</dbReference>
<dbReference type="SUPFAM" id="SSF46785">
    <property type="entry name" value="Winged helix' DNA-binding domain"/>
    <property type="match status" value="1"/>
</dbReference>
<dbReference type="Gene3D" id="1.10.10.10">
    <property type="entry name" value="Winged helix-like DNA-binding domain superfamily/Winged helix DNA-binding domain"/>
    <property type="match status" value="1"/>
</dbReference>
<dbReference type="SMART" id="SM01134">
    <property type="entry name" value="DeoRC"/>
    <property type="match status" value="1"/>
</dbReference>
<dbReference type="STRING" id="152268.A6K24_16505"/>
<dbReference type="InterPro" id="IPR014036">
    <property type="entry name" value="DeoR-like_C"/>
</dbReference>
<accession>A0A179T4V0</accession>
<dbReference type="PANTHER" id="PTHR30363:SF51">
    <property type="entry name" value="HTH-TYPE TRANSCRIPTIONAL REPRESSOR GLCR"/>
    <property type="match status" value="1"/>
</dbReference>
<dbReference type="RefSeq" id="WP_066327968.1">
    <property type="nucleotide sequence ID" value="NZ_LWSG01000004.1"/>
</dbReference>
<dbReference type="PRINTS" id="PR00037">
    <property type="entry name" value="HTHLACR"/>
</dbReference>
<organism evidence="5 6">
    <name type="scientific">Metabacillus litoralis</name>
    <dbReference type="NCBI Taxonomy" id="152268"/>
    <lineage>
        <taxon>Bacteria</taxon>
        <taxon>Bacillati</taxon>
        <taxon>Bacillota</taxon>
        <taxon>Bacilli</taxon>
        <taxon>Bacillales</taxon>
        <taxon>Bacillaceae</taxon>
        <taxon>Metabacillus</taxon>
    </lineage>
</organism>
<dbReference type="Pfam" id="PF08220">
    <property type="entry name" value="HTH_DeoR"/>
    <property type="match status" value="1"/>
</dbReference>
<dbReference type="InterPro" id="IPR050313">
    <property type="entry name" value="Carb_Metab_HTH_regulators"/>
</dbReference>
<sequence length="259" mass="29172">MFQEERLRSIIDYLKKAKRISVDEICSLFDVSRDTARRDLVKLEEDKAIIRTRGGAILPSGQHVIKDYSNRLSLVSSEKKRIGKKAASLIMPGDYIILDTSTTVQACAEHLKDIECTVITNSINQADILAKNSQAHIQLLGGEFHKEHRYLYGTSVIEKLSHYHVDKTFIGCVGISEKGLTVAHEEDGMVMQKMMQQADQVILLADHTKIGVTGYFRCATLNDIDLFITDQEIDEEFQELLEKHGVELLIVSQTHDGGR</sequence>
<dbReference type="SUPFAM" id="SSF100950">
    <property type="entry name" value="NagB/RpiA/CoA transferase-like"/>
    <property type="match status" value="1"/>
</dbReference>
<protein>
    <submittedName>
        <fullName evidence="5">DeoR family transcriptional regulator</fullName>
    </submittedName>
</protein>
<comment type="caution">
    <text evidence="5">The sequence shown here is derived from an EMBL/GenBank/DDBJ whole genome shotgun (WGS) entry which is preliminary data.</text>
</comment>
<dbReference type="SMART" id="SM00420">
    <property type="entry name" value="HTH_DEOR"/>
    <property type="match status" value="1"/>
</dbReference>
<dbReference type="PANTHER" id="PTHR30363">
    <property type="entry name" value="HTH-TYPE TRANSCRIPTIONAL REGULATOR SRLR-RELATED"/>
    <property type="match status" value="1"/>
</dbReference>
<evidence type="ECO:0000313" key="6">
    <source>
        <dbReference type="Proteomes" id="UP000078534"/>
    </source>
</evidence>
<dbReference type="InterPro" id="IPR036388">
    <property type="entry name" value="WH-like_DNA-bd_sf"/>
</dbReference>
<feature type="domain" description="HTH deoR-type" evidence="4">
    <location>
        <begin position="3"/>
        <end position="58"/>
    </location>
</feature>
<dbReference type="Pfam" id="PF00455">
    <property type="entry name" value="DeoRC"/>
    <property type="match status" value="1"/>
</dbReference>
<keyword evidence="2" id="KW-0238">DNA-binding</keyword>
<evidence type="ECO:0000259" key="4">
    <source>
        <dbReference type="PROSITE" id="PS51000"/>
    </source>
</evidence>
<dbReference type="Gene3D" id="3.40.50.1360">
    <property type="match status" value="1"/>
</dbReference>
<evidence type="ECO:0000256" key="2">
    <source>
        <dbReference type="ARBA" id="ARBA00023125"/>
    </source>
</evidence>